<sequence length="93" mass="10389">MQQDHGDHREGLRASHRVAIAMRNFPVWSYSAYAITALGLSTPGGLQEFVYGLDDYGARLAIVDEEYLANALSYCFGREMLAVLSRSTWTISE</sequence>
<protein>
    <submittedName>
        <fullName evidence="1">Uncharacterized protein</fullName>
    </submittedName>
</protein>
<name>A0ABV3Y1K5_9ACTN</name>
<reference evidence="1 2" key="1">
    <citation type="submission" date="2024-07" db="EMBL/GenBank/DDBJ databases">
        <title>Draft Genome Sequence of Ferrimicrobium acidiphilum Strain YE2023, Isolated from a Pulp of Bioleach Reactor.</title>
        <authorList>
            <person name="Elkina Y.A."/>
            <person name="Bulaeva A.G."/>
            <person name="Beletsky A.V."/>
            <person name="Mardanov A.V."/>
        </authorList>
    </citation>
    <scope>NUCLEOTIDE SEQUENCE [LARGE SCALE GENOMIC DNA]</scope>
    <source>
        <strain evidence="1 2">YE2023</strain>
    </source>
</reference>
<dbReference type="SUPFAM" id="SSF56801">
    <property type="entry name" value="Acetyl-CoA synthetase-like"/>
    <property type="match status" value="1"/>
</dbReference>
<evidence type="ECO:0000313" key="2">
    <source>
        <dbReference type="Proteomes" id="UP001560267"/>
    </source>
</evidence>
<accession>A0ABV3Y1K5</accession>
<gene>
    <name evidence="1" type="ORF">AB6A68_00730</name>
</gene>
<evidence type="ECO:0000313" key="1">
    <source>
        <dbReference type="EMBL" id="MEX6428369.1"/>
    </source>
</evidence>
<dbReference type="RefSeq" id="WP_369084070.1">
    <property type="nucleotide sequence ID" value="NZ_JBFSHR010000002.1"/>
</dbReference>
<proteinExistence type="predicted"/>
<organism evidence="1 2">
    <name type="scientific">Ferrimicrobium acidiphilum</name>
    <dbReference type="NCBI Taxonomy" id="121039"/>
    <lineage>
        <taxon>Bacteria</taxon>
        <taxon>Bacillati</taxon>
        <taxon>Actinomycetota</taxon>
        <taxon>Acidimicrobiia</taxon>
        <taxon>Acidimicrobiales</taxon>
        <taxon>Acidimicrobiaceae</taxon>
        <taxon>Ferrimicrobium</taxon>
    </lineage>
</organism>
<dbReference type="Proteomes" id="UP001560267">
    <property type="component" value="Unassembled WGS sequence"/>
</dbReference>
<comment type="caution">
    <text evidence="1">The sequence shown here is derived from an EMBL/GenBank/DDBJ whole genome shotgun (WGS) entry which is preliminary data.</text>
</comment>
<keyword evidence="2" id="KW-1185">Reference proteome</keyword>
<dbReference type="EMBL" id="JBFSHR010000002">
    <property type="protein sequence ID" value="MEX6428369.1"/>
    <property type="molecule type" value="Genomic_DNA"/>
</dbReference>